<dbReference type="GO" id="GO:0005615">
    <property type="term" value="C:extracellular space"/>
    <property type="evidence" value="ECO:0007669"/>
    <property type="project" value="TreeGrafter"/>
</dbReference>
<dbReference type="PROSITE" id="PS00132">
    <property type="entry name" value="CARBOXYPEPT_ZN_1"/>
    <property type="match status" value="1"/>
</dbReference>
<dbReference type="SUPFAM" id="SSF53187">
    <property type="entry name" value="Zn-dependent exopeptidases"/>
    <property type="match status" value="1"/>
</dbReference>
<dbReference type="GO" id="GO:0008270">
    <property type="term" value="F:zinc ion binding"/>
    <property type="evidence" value="ECO:0007669"/>
    <property type="project" value="InterPro"/>
</dbReference>
<accession>A0A225WZZ5</accession>
<evidence type="ECO:0000256" key="4">
    <source>
        <dbReference type="ARBA" id="ARBA00022833"/>
    </source>
</evidence>
<dbReference type="PANTHER" id="PTHR11705:SF138">
    <property type="entry name" value="PEPTIDASE M14 CARBOXYPEPTIDASE A DOMAIN-CONTAINING PROTEIN"/>
    <property type="match status" value="1"/>
</dbReference>
<gene>
    <name evidence="8" type="ORF">PHMEG_0002685</name>
</gene>
<name>A0A225WZZ5_9STRA</name>
<dbReference type="PANTHER" id="PTHR11705">
    <property type="entry name" value="PROTEASE FAMILY M14 CARBOXYPEPTIDASE A,B"/>
    <property type="match status" value="1"/>
</dbReference>
<evidence type="ECO:0000256" key="6">
    <source>
        <dbReference type="SAM" id="SignalP"/>
    </source>
</evidence>
<dbReference type="PROSITE" id="PS52035">
    <property type="entry name" value="PEPTIDASE_M14"/>
    <property type="match status" value="1"/>
</dbReference>
<feature type="signal peptide" evidence="6">
    <location>
        <begin position="1"/>
        <end position="19"/>
    </location>
</feature>
<proteinExistence type="inferred from homology"/>
<dbReference type="GO" id="GO:0004181">
    <property type="term" value="F:metallocarboxypeptidase activity"/>
    <property type="evidence" value="ECO:0007669"/>
    <property type="project" value="InterPro"/>
</dbReference>
<dbReference type="CDD" id="cd00596">
    <property type="entry name" value="Peptidase_M14_like"/>
    <property type="match status" value="1"/>
</dbReference>
<evidence type="ECO:0000313" key="8">
    <source>
        <dbReference type="EMBL" id="OWZ22607.1"/>
    </source>
</evidence>
<evidence type="ECO:0000259" key="7">
    <source>
        <dbReference type="PROSITE" id="PS52035"/>
    </source>
</evidence>
<dbReference type="GO" id="GO:0006508">
    <property type="term" value="P:proteolysis"/>
    <property type="evidence" value="ECO:0007669"/>
    <property type="project" value="InterPro"/>
</dbReference>
<dbReference type="Pfam" id="PF00246">
    <property type="entry name" value="Peptidase_M14"/>
    <property type="match status" value="1"/>
</dbReference>
<comment type="caution">
    <text evidence="8">The sequence shown here is derived from an EMBL/GenBank/DDBJ whole genome shotgun (WGS) entry which is preliminary data.</text>
</comment>
<dbReference type="Proteomes" id="UP000198211">
    <property type="component" value="Unassembled WGS sequence"/>
</dbReference>
<protein>
    <recommendedName>
        <fullName evidence="7">Peptidase M14 domain-containing protein</fullName>
    </recommendedName>
</protein>
<dbReference type="EMBL" id="NBNE01000124">
    <property type="protein sequence ID" value="OWZ22607.1"/>
    <property type="molecule type" value="Genomic_DNA"/>
</dbReference>
<evidence type="ECO:0000313" key="9">
    <source>
        <dbReference type="Proteomes" id="UP000198211"/>
    </source>
</evidence>
<evidence type="ECO:0000256" key="1">
    <source>
        <dbReference type="ARBA" id="ARBA00001947"/>
    </source>
</evidence>
<evidence type="ECO:0000256" key="2">
    <source>
        <dbReference type="ARBA" id="ARBA00005988"/>
    </source>
</evidence>
<keyword evidence="9" id="KW-1185">Reference proteome</keyword>
<dbReference type="OrthoDB" id="10249045at2759"/>
<keyword evidence="3" id="KW-0479">Metal-binding</keyword>
<dbReference type="STRING" id="4795.A0A225WZZ5"/>
<sequence>MLRSLLLALGVGLLASTSASEAPIKYKTYAEMTKYLLELNATFPDVVQVSVAQETYSLPYPRELQCIVDDETQAIAPCKQFVVHLTNHSTLANDPERPEVFISGALHGNERVGPNAAIELVALVAHATSSFGTDDTAKPTLDTQRWLKELVNARNVLVMPMTNAYGYSHNQREELRVDPNRDYNYMKSGRECMQTMTSRVVNEIWRDHIFQLAVTFHGGTRAVSYEWGSPDHYLHGDQKNPSEKSPDHMAQFQIANTLANFAGVFPDGKLYPTGTMNDVVYGVTGGMEDWGYAASWENQFYDAKAQPFYPCEPTTFGGYPKEKTIYNNITNRAFNMLVETSNSKEPKQDDLGNFKELYKENVDFFRTEETTTESVGHVPRNVRLALMMIEMAQPMVRWVDAAGSSVSQDQELLSAFPAASLYTTNADQVTEMGCGALAWERNEVTTCDAAYCNVDSTHSKLQIAWEVLGALTVDDTHIQVSPSPTFEVGNILIETSIQKGTTRRFYEFASDSAQAGAANTDTMGTSLFVTCLDLSNVTSDMLYVRAVTTVDQVRRARRRSLWWQFY</sequence>
<organism evidence="8 9">
    <name type="scientific">Phytophthora megakarya</name>
    <dbReference type="NCBI Taxonomy" id="4795"/>
    <lineage>
        <taxon>Eukaryota</taxon>
        <taxon>Sar</taxon>
        <taxon>Stramenopiles</taxon>
        <taxon>Oomycota</taxon>
        <taxon>Peronosporomycetes</taxon>
        <taxon>Peronosporales</taxon>
        <taxon>Peronosporaceae</taxon>
        <taxon>Phytophthora</taxon>
    </lineage>
</organism>
<dbReference type="SMART" id="SM00631">
    <property type="entry name" value="Zn_pept"/>
    <property type="match status" value="1"/>
</dbReference>
<comment type="similarity">
    <text evidence="2 5">Belongs to the peptidase M14 family.</text>
</comment>
<evidence type="ECO:0000256" key="3">
    <source>
        <dbReference type="ARBA" id="ARBA00022723"/>
    </source>
</evidence>
<keyword evidence="4" id="KW-0862">Zinc</keyword>
<reference evidence="9" key="1">
    <citation type="submission" date="2017-03" db="EMBL/GenBank/DDBJ databases">
        <title>Phytopthora megakarya and P. palmivora, two closely related causual agents of cacao black pod achieved similar genome size and gene model numbers by different mechanisms.</title>
        <authorList>
            <person name="Ali S."/>
            <person name="Shao J."/>
            <person name="Larry D.J."/>
            <person name="Kronmiller B."/>
            <person name="Shen D."/>
            <person name="Strem M.D."/>
            <person name="Melnick R.L."/>
            <person name="Guiltinan M.J."/>
            <person name="Tyler B.M."/>
            <person name="Meinhardt L.W."/>
            <person name="Bailey B.A."/>
        </authorList>
    </citation>
    <scope>NUCLEOTIDE SEQUENCE [LARGE SCALE GENOMIC DNA]</scope>
    <source>
        <strain evidence="9">zdho120</strain>
    </source>
</reference>
<evidence type="ECO:0000256" key="5">
    <source>
        <dbReference type="PROSITE-ProRule" id="PRU01379"/>
    </source>
</evidence>
<dbReference type="AlphaFoldDB" id="A0A225WZZ5"/>
<feature type="domain" description="Peptidase M14" evidence="7">
    <location>
        <begin position="25"/>
        <end position="341"/>
    </location>
</feature>
<feature type="chain" id="PRO_5013211599" description="Peptidase M14 domain-containing protein" evidence="6">
    <location>
        <begin position="20"/>
        <end position="566"/>
    </location>
</feature>
<comment type="cofactor">
    <cofactor evidence="1">
        <name>Zn(2+)</name>
        <dbReference type="ChEBI" id="CHEBI:29105"/>
    </cofactor>
</comment>
<feature type="active site" description="Proton donor/acceptor" evidence="5">
    <location>
        <position position="312"/>
    </location>
</feature>
<dbReference type="Gene3D" id="3.40.630.10">
    <property type="entry name" value="Zn peptidases"/>
    <property type="match status" value="1"/>
</dbReference>
<dbReference type="InterPro" id="IPR000834">
    <property type="entry name" value="Peptidase_M14"/>
</dbReference>
<keyword evidence="6" id="KW-0732">Signal</keyword>
<dbReference type="InterPro" id="IPR057246">
    <property type="entry name" value="CARBOXYPEPT_ZN_1"/>
</dbReference>